<feature type="non-terminal residue" evidence="1">
    <location>
        <position position="1"/>
    </location>
</feature>
<name>A0AAD6AE57_9TELE</name>
<dbReference type="EMBL" id="JAPTMU010000031">
    <property type="protein sequence ID" value="KAJ4923478.1"/>
    <property type="molecule type" value="Genomic_DNA"/>
</dbReference>
<organism evidence="1 2">
    <name type="scientific">Pogonophryne albipinna</name>
    <dbReference type="NCBI Taxonomy" id="1090488"/>
    <lineage>
        <taxon>Eukaryota</taxon>
        <taxon>Metazoa</taxon>
        <taxon>Chordata</taxon>
        <taxon>Craniata</taxon>
        <taxon>Vertebrata</taxon>
        <taxon>Euteleostomi</taxon>
        <taxon>Actinopterygii</taxon>
        <taxon>Neopterygii</taxon>
        <taxon>Teleostei</taxon>
        <taxon>Neoteleostei</taxon>
        <taxon>Acanthomorphata</taxon>
        <taxon>Eupercaria</taxon>
        <taxon>Perciformes</taxon>
        <taxon>Notothenioidei</taxon>
        <taxon>Pogonophryne</taxon>
    </lineage>
</organism>
<protein>
    <submittedName>
        <fullName evidence="1">Uncharacterized protein</fullName>
    </submittedName>
</protein>
<feature type="non-terminal residue" evidence="1">
    <location>
        <position position="64"/>
    </location>
</feature>
<proteinExistence type="predicted"/>
<dbReference type="AlphaFoldDB" id="A0AAD6AE57"/>
<gene>
    <name evidence="1" type="ORF">JOQ06_014067</name>
</gene>
<evidence type="ECO:0000313" key="2">
    <source>
        <dbReference type="Proteomes" id="UP001219934"/>
    </source>
</evidence>
<accession>A0AAD6AE57</accession>
<evidence type="ECO:0000313" key="1">
    <source>
        <dbReference type="EMBL" id="KAJ4923478.1"/>
    </source>
</evidence>
<dbReference type="Proteomes" id="UP001219934">
    <property type="component" value="Unassembled WGS sequence"/>
</dbReference>
<keyword evidence="2" id="KW-1185">Reference proteome</keyword>
<sequence length="64" mass="6926">TLGKRHVSPRCSAPLLIVFGGHRDEKASGETLHLPLRRYSGVAQTPPVLLPFSCSETTLGRQGE</sequence>
<comment type="caution">
    <text evidence="1">The sequence shown here is derived from an EMBL/GenBank/DDBJ whole genome shotgun (WGS) entry which is preliminary data.</text>
</comment>
<reference evidence="1" key="1">
    <citation type="submission" date="2022-11" db="EMBL/GenBank/DDBJ databases">
        <title>Chromosome-level genome of Pogonophryne albipinna.</title>
        <authorList>
            <person name="Jo E."/>
        </authorList>
    </citation>
    <scope>NUCLEOTIDE SEQUENCE</scope>
    <source>
        <strain evidence="1">SGF0006</strain>
        <tissue evidence="1">Muscle</tissue>
    </source>
</reference>